<proteinExistence type="predicted"/>
<accession>A0ABR7WM52</accession>
<dbReference type="RefSeq" id="WP_191187894.1">
    <property type="nucleotide sequence ID" value="NZ_JACWMY010000002.1"/>
</dbReference>
<name>A0ABR7WM52_9SPHI</name>
<dbReference type="Proteomes" id="UP000606600">
    <property type="component" value="Unassembled WGS sequence"/>
</dbReference>
<dbReference type="EMBL" id="JACWMY010000002">
    <property type="protein sequence ID" value="MBD1363231.1"/>
    <property type="molecule type" value="Genomic_DNA"/>
</dbReference>
<protein>
    <submittedName>
        <fullName evidence="1">Uncharacterized protein</fullName>
    </submittedName>
</protein>
<gene>
    <name evidence="1" type="ORF">IDJ77_05345</name>
</gene>
<sequence length="146" mass="16659">MKKFLLISAMFIVCQSCTQSGSNAKDDKPKSETAKNDNLKNYVITFYQDKFDESTGKFIPNNVIDSVQADNDTVAYLTALKRYYNQKITERKNLNYGQPKSFLVVDKNGVDLRVNLSDKVVNGLKNQVESAPDVKRMIEEYKRDSL</sequence>
<reference evidence="1 2" key="1">
    <citation type="submission" date="2020-09" db="EMBL/GenBank/DDBJ databases">
        <title>Novel species of Mucilaginibacter isolated from a glacier on the Tibetan Plateau.</title>
        <authorList>
            <person name="Liu Q."/>
            <person name="Xin Y.-H."/>
        </authorList>
    </citation>
    <scope>NUCLEOTIDE SEQUENCE [LARGE SCALE GENOMIC DNA]</scope>
    <source>
        <strain evidence="1 2">ZT4R22</strain>
    </source>
</reference>
<evidence type="ECO:0000313" key="2">
    <source>
        <dbReference type="Proteomes" id="UP000606600"/>
    </source>
</evidence>
<comment type="caution">
    <text evidence="1">The sequence shown here is derived from an EMBL/GenBank/DDBJ whole genome shotgun (WGS) entry which is preliminary data.</text>
</comment>
<organism evidence="1 2">
    <name type="scientific">Mucilaginibacter pankratovii</name>
    <dbReference type="NCBI Taxonomy" id="2772110"/>
    <lineage>
        <taxon>Bacteria</taxon>
        <taxon>Pseudomonadati</taxon>
        <taxon>Bacteroidota</taxon>
        <taxon>Sphingobacteriia</taxon>
        <taxon>Sphingobacteriales</taxon>
        <taxon>Sphingobacteriaceae</taxon>
        <taxon>Mucilaginibacter</taxon>
    </lineage>
</organism>
<evidence type="ECO:0000313" key="1">
    <source>
        <dbReference type="EMBL" id="MBD1363231.1"/>
    </source>
</evidence>
<keyword evidence="2" id="KW-1185">Reference proteome</keyword>